<proteinExistence type="predicted"/>
<sequence length="88" mass="10018">MAQILSSFNCMHLCHVSVRKPRRISIGWRLPVRSRTQKSSRQVDHIGLNQFDQITGFFHFSKLPPFTYSSLSSNPAPDLGVRVPHLVS</sequence>
<comment type="caution">
    <text evidence="1">The sequence shown here is derived from an EMBL/GenBank/DDBJ whole genome shotgun (WGS) entry which is preliminary data.</text>
</comment>
<protein>
    <submittedName>
        <fullName evidence="1">Uncharacterized protein</fullName>
    </submittedName>
</protein>
<organism evidence="1 2">
    <name type="scientific">Protopolystoma xenopodis</name>
    <dbReference type="NCBI Taxonomy" id="117903"/>
    <lineage>
        <taxon>Eukaryota</taxon>
        <taxon>Metazoa</taxon>
        <taxon>Spiralia</taxon>
        <taxon>Lophotrochozoa</taxon>
        <taxon>Platyhelminthes</taxon>
        <taxon>Monogenea</taxon>
        <taxon>Polyopisthocotylea</taxon>
        <taxon>Polystomatidea</taxon>
        <taxon>Polystomatidae</taxon>
        <taxon>Protopolystoma</taxon>
    </lineage>
</organism>
<dbReference type="Proteomes" id="UP000784294">
    <property type="component" value="Unassembled WGS sequence"/>
</dbReference>
<gene>
    <name evidence="1" type="ORF">PXEA_LOCUS9744</name>
</gene>
<accession>A0A448WNQ1</accession>
<evidence type="ECO:0000313" key="1">
    <source>
        <dbReference type="EMBL" id="VEL16304.1"/>
    </source>
</evidence>
<name>A0A448WNQ1_9PLAT</name>
<dbReference type="EMBL" id="CAAALY010027938">
    <property type="protein sequence ID" value="VEL16304.1"/>
    <property type="molecule type" value="Genomic_DNA"/>
</dbReference>
<reference evidence="1" key="1">
    <citation type="submission" date="2018-11" db="EMBL/GenBank/DDBJ databases">
        <authorList>
            <consortium name="Pathogen Informatics"/>
        </authorList>
    </citation>
    <scope>NUCLEOTIDE SEQUENCE</scope>
</reference>
<dbReference type="AlphaFoldDB" id="A0A448WNQ1"/>
<evidence type="ECO:0000313" key="2">
    <source>
        <dbReference type="Proteomes" id="UP000784294"/>
    </source>
</evidence>
<keyword evidence="2" id="KW-1185">Reference proteome</keyword>